<evidence type="ECO:0008006" key="7">
    <source>
        <dbReference type="Google" id="ProtNLM"/>
    </source>
</evidence>
<organism evidence="5 6">
    <name type="scientific">Candidatus Curtissbacteria bacterium RIFCSPHIGHO2_02_FULL_42_15</name>
    <dbReference type="NCBI Taxonomy" id="1797716"/>
    <lineage>
        <taxon>Bacteria</taxon>
        <taxon>Candidatus Curtissiibacteriota</taxon>
    </lineage>
</organism>
<dbReference type="EMBL" id="MFBF01000046">
    <property type="protein sequence ID" value="OGD90374.1"/>
    <property type="molecule type" value="Genomic_DNA"/>
</dbReference>
<dbReference type="SUPFAM" id="SSF63446">
    <property type="entry name" value="Type I dockerin domain"/>
    <property type="match status" value="1"/>
</dbReference>
<accession>A0A1F5GEU9</accession>
<proteinExistence type="predicted"/>
<name>A0A1F5GEU9_9BACT</name>
<gene>
    <name evidence="5" type="ORF">A3D07_00790</name>
</gene>
<dbReference type="Gene3D" id="1.10.1330.10">
    <property type="entry name" value="Dockerin domain"/>
    <property type="match status" value="1"/>
</dbReference>
<comment type="caution">
    <text evidence="5">The sequence shown here is derived from an EMBL/GenBank/DDBJ whole genome shotgun (WGS) entry which is preliminary data.</text>
</comment>
<reference evidence="5 6" key="1">
    <citation type="journal article" date="2016" name="Nat. Commun.">
        <title>Thousands of microbial genomes shed light on interconnected biogeochemical processes in an aquifer system.</title>
        <authorList>
            <person name="Anantharaman K."/>
            <person name="Brown C.T."/>
            <person name="Hug L.A."/>
            <person name="Sharon I."/>
            <person name="Castelle C.J."/>
            <person name="Probst A.J."/>
            <person name="Thomas B.C."/>
            <person name="Singh A."/>
            <person name="Wilkins M.J."/>
            <person name="Karaoz U."/>
            <person name="Brodie E.L."/>
            <person name="Williams K.H."/>
            <person name="Hubbard S.S."/>
            <person name="Banfield J.F."/>
        </authorList>
    </citation>
    <scope>NUCLEOTIDE SEQUENCE [LARGE SCALE GENOMIC DNA]</scope>
</reference>
<keyword evidence="4" id="KW-0106">Calcium</keyword>
<dbReference type="Proteomes" id="UP000177124">
    <property type="component" value="Unassembled WGS sequence"/>
</dbReference>
<dbReference type="Pfam" id="PF00404">
    <property type="entry name" value="Dockerin_1"/>
    <property type="match status" value="1"/>
</dbReference>
<comment type="subcellular location">
    <subcellularLocation>
        <location evidence="1">Secreted</location>
    </subcellularLocation>
</comment>
<evidence type="ECO:0000256" key="3">
    <source>
        <dbReference type="ARBA" id="ARBA00022729"/>
    </source>
</evidence>
<evidence type="ECO:0000256" key="2">
    <source>
        <dbReference type="ARBA" id="ARBA00022525"/>
    </source>
</evidence>
<evidence type="ECO:0000256" key="1">
    <source>
        <dbReference type="ARBA" id="ARBA00004613"/>
    </source>
</evidence>
<dbReference type="InterPro" id="IPR018247">
    <property type="entry name" value="EF_Hand_1_Ca_BS"/>
</dbReference>
<dbReference type="STRING" id="1797716.A3D07_00790"/>
<keyword evidence="3" id="KW-0732">Signal</keyword>
<dbReference type="InterPro" id="IPR036439">
    <property type="entry name" value="Dockerin_dom_sf"/>
</dbReference>
<evidence type="ECO:0000313" key="5">
    <source>
        <dbReference type="EMBL" id="OGD90374.1"/>
    </source>
</evidence>
<dbReference type="GO" id="GO:0000272">
    <property type="term" value="P:polysaccharide catabolic process"/>
    <property type="evidence" value="ECO:0007669"/>
    <property type="project" value="InterPro"/>
</dbReference>
<dbReference type="AlphaFoldDB" id="A0A1F5GEU9"/>
<dbReference type="InterPro" id="IPR059100">
    <property type="entry name" value="TSP3_bac"/>
</dbReference>
<dbReference type="GO" id="GO:0004553">
    <property type="term" value="F:hydrolase activity, hydrolyzing O-glycosyl compounds"/>
    <property type="evidence" value="ECO:0007669"/>
    <property type="project" value="InterPro"/>
</dbReference>
<protein>
    <recommendedName>
        <fullName evidence="7">Dockerin domain-containing protein</fullName>
    </recommendedName>
</protein>
<sequence length="109" mass="12401">MSHPKVIQAVRIQFPNVDSDNDGFSDNLELYLGTDPLDNCPDNINDPAWPPDFNNNQVVNIIDVLYFGDKINKKVADDPSLKRYDFNMDGTINIIDVLYMGPYMSKRCS</sequence>
<evidence type="ECO:0000313" key="6">
    <source>
        <dbReference type="Proteomes" id="UP000177124"/>
    </source>
</evidence>
<keyword evidence="2" id="KW-0964">Secreted</keyword>
<evidence type="ECO:0000256" key="4">
    <source>
        <dbReference type="ARBA" id="ARBA00022837"/>
    </source>
</evidence>
<dbReference type="PROSITE" id="PS00018">
    <property type="entry name" value="EF_HAND_1"/>
    <property type="match status" value="1"/>
</dbReference>
<dbReference type="InterPro" id="IPR002105">
    <property type="entry name" value="Dockerin_1_rpt"/>
</dbReference>
<dbReference type="Pfam" id="PF18884">
    <property type="entry name" value="TSP3_bac"/>
    <property type="match status" value="1"/>
</dbReference>